<dbReference type="Proteomes" id="UP000184462">
    <property type="component" value="Unassembled WGS sequence"/>
</dbReference>
<dbReference type="InterPro" id="IPR003362">
    <property type="entry name" value="Bact_transf"/>
</dbReference>
<reference evidence="4 5" key="1">
    <citation type="submission" date="2016-11" db="EMBL/GenBank/DDBJ databases">
        <authorList>
            <person name="Jaros S."/>
            <person name="Januszkiewicz K."/>
            <person name="Wedrychowicz H."/>
        </authorList>
    </citation>
    <scope>NUCLEOTIDE SEQUENCE [LARGE SCALE GENOMIC DNA]</scope>
    <source>
        <strain evidence="4 5">DSM 25661</strain>
    </source>
</reference>
<dbReference type="EMBL" id="FQTW01000010">
    <property type="protein sequence ID" value="SHE97129.1"/>
    <property type="molecule type" value="Genomic_DNA"/>
</dbReference>
<keyword evidence="4" id="KW-0808">Transferase</keyword>
<feature type="transmembrane region" description="Helical" evidence="2">
    <location>
        <begin position="12"/>
        <end position="36"/>
    </location>
</feature>
<proteinExistence type="inferred from homology"/>
<dbReference type="AlphaFoldDB" id="A0A1M4XUE8"/>
<dbReference type="PANTHER" id="PTHR30576">
    <property type="entry name" value="COLANIC BIOSYNTHESIS UDP-GLUCOSE LIPID CARRIER TRANSFERASE"/>
    <property type="match status" value="1"/>
</dbReference>
<comment type="similarity">
    <text evidence="1">Belongs to the bacterial sugar transferase family.</text>
</comment>
<dbReference type="OrthoDB" id="9808602at2"/>
<dbReference type="STRING" id="1155689.SAMN05444278_11071"/>
<organism evidence="4 5">
    <name type="scientific">Psychroflexus salarius</name>
    <dbReference type="NCBI Taxonomy" id="1155689"/>
    <lineage>
        <taxon>Bacteria</taxon>
        <taxon>Pseudomonadati</taxon>
        <taxon>Bacteroidota</taxon>
        <taxon>Flavobacteriia</taxon>
        <taxon>Flavobacteriales</taxon>
        <taxon>Flavobacteriaceae</taxon>
        <taxon>Psychroflexus</taxon>
    </lineage>
</organism>
<dbReference type="GO" id="GO:0016780">
    <property type="term" value="F:phosphotransferase activity, for other substituted phosphate groups"/>
    <property type="evidence" value="ECO:0007669"/>
    <property type="project" value="TreeGrafter"/>
</dbReference>
<protein>
    <submittedName>
        <fullName evidence="4">Sugar transferase involved in LPS biosynthesis (Colanic, teichoic acid)</fullName>
    </submittedName>
</protein>
<evidence type="ECO:0000259" key="3">
    <source>
        <dbReference type="Pfam" id="PF02397"/>
    </source>
</evidence>
<evidence type="ECO:0000256" key="1">
    <source>
        <dbReference type="ARBA" id="ARBA00006464"/>
    </source>
</evidence>
<dbReference type="Pfam" id="PF02397">
    <property type="entry name" value="Bac_transf"/>
    <property type="match status" value="1"/>
</dbReference>
<evidence type="ECO:0000256" key="2">
    <source>
        <dbReference type="SAM" id="Phobius"/>
    </source>
</evidence>
<keyword evidence="2" id="KW-1133">Transmembrane helix</keyword>
<evidence type="ECO:0000313" key="4">
    <source>
        <dbReference type="EMBL" id="SHE97129.1"/>
    </source>
</evidence>
<evidence type="ECO:0000313" key="5">
    <source>
        <dbReference type="Proteomes" id="UP000184462"/>
    </source>
</evidence>
<accession>A0A1M4XUE8</accession>
<keyword evidence="5" id="KW-1185">Reference proteome</keyword>
<sequence>MYIKFGKVLLDTFLAILLLAILFPILLLISIVLLLLHKDSPFFTQIRVGQHVKTFKIYKFKTITSTGEIPPFMKFLRKTKLDETLQLFNIIKQEMSFVGPRPDVPGYYDQLSTEFRSISDLKPGLTGYASLKFSNEEYLLSKQKNPHKYNDEVIFPQKLRLNLKYRKEISFTTDLKLLFITFLVVLNLTNYDTKI</sequence>
<keyword evidence="2" id="KW-0472">Membrane</keyword>
<keyword evidence="2" id="KW-0812">Transmembrane</keyword>
<name>A0A1M4XUE8_9FLAO</name>
<dbReference type="PANTHER" id="PTHR30576:SF20">
    <property type="entry name" value="QUINOVOSAMINEPHOSPHOTRANSFERAE-RELATED"/>
    <property type="match status" value="1"/>
</dbReference>
<feature type="domain" description="Bacterial sugar transferase" evidence="3">
    <location>
        <begin position="7"/>
        <end position="186"/>
    </location>
</feature>
<gene>
    <name evidence="4" type="ORF">SAMN05444278_11071</name>
</gene>